<dbReference type="InterPro" id="IPR050300">
    <property type="entry name" value="GDXG_lipolytic_enzyme"/>
</dbReference>
<dbReference type="Gene3D" id="3.40.50.1820">
    <property type="entry name" value="alpha/beta hydrolase"/>
    <property type="match status" value="1"/>
</dbReference>
<proteinExistence type="predicted"/>
<protein>
    <submittedName>
        <fullName evidence="4">Alpha beta-hydrolase</fullName>
    </submittedName>
</protein>
<dbReference type="Proteomes" id="UP000076761">
    <property type="component" value="Unassembled WGS sequence"/>
</dbReference>
<dbReference type="InterPro" id="IPR029058">
    <property type="entry name" value="AB_hydrolase_fold"/>
</dbReference>
<gene>
    <name evidence="4" type="ORF">NEOLEDRAFT_1167010</name>
</gene>
<dbReference type="GO" id="GO:0016787">
    <property type="term" value="F:hydrolase activity"/>
    <property type="evidence" value="ECO:0007669"/>
    <property type="project" value="UniProtKB-KW"/>
</dbReference>
<keyword evidence="2" id="KW-1133">Transmembrane helix</keyword>
<feature type="domain" description="Alpha/beta hydrolase fold-3" evidence="3">
    <location>
        <begin position="140"/>
        <end position="375"/>
    </location>
</feature>
<reference evidence="4 5" key="1">
    <citation type="journal article" date="2016" name="Mol. Biol. Evol.">
        <title>Comparative Genomics of Early-Diverging Mushroom-Forming Fungi Provides Insights into the Origins of Lignocellulose Decay Capabilities.</title>
        <authorList>
            <person name="Nagy L.G."/>
            <person name="Riley R."/>
            <person name="Tritt A."/>
            <person name="Adam C."/>
            <person name="Daum C."/>
            <person name="Floudas D."/>
            <person name="Sun H."/>
            <person name="Yadav J.S."/>
            <person name="Pangilinan J."/>
            <person name="Larsson K.H."/>
            <person name="Matsuura K."/>
            <person name="Barry K."/>
            <person name="Labutti K."/>
            <person name="Kuo R."/>
            <person name="Ohm R.A."/>
            <person name="Bhattacharya S.S."/>
            <person name="Shirouzu T."/>
            <person name="Yoshinaga Y."/>
            <person name="Martin F.M."/>
            <person name="Grigoriev I.V."/>
            <person name="Hibbett D.S."/>
        </authorList>
    </citation>
    <scope>NUCLEOTIDE SEQUENCE [LARGE SCALE GENOMIC DNA]</scope>
    <source>
        <strain evidence="4 5">HHB14362 ss-1</strain>
    </source>
</reference>
<evidence type="ECO:0000259" key="3">
    <source>
        <dbReference type="Pfam" id="PF07859"/>
    </source>
</evidence>
<keyword evidence="5" id="KW-1185">Reference proteome</keyword>
<evidence type="ECO:0000313" key="4">
    <source>
        <dbReference type="EMBL" id="KZT29587.1"/>
    </source>
</evidence>
<dbReference type="OrthoDB" id="2152029at2759"/>
<dbReference type="STRING" id="1314782.A0A165VF54"/>
<keyword evidence="2" id="KW-0812">Transmembrane</keyword>
<dbReference type="PANTHER" id="PTHR48081">
    <property type="entry name" value="AB HYDROLASE SUPERFAMILY PROTEIN C4A8.06C"/>
    <property type="match status" value="1"/>
</dbReference>
<dbReference type="EMBL" id="KV425554">
    <property type="protein sequence ID" value="KZT29587.1"/>
    <property type="molecule type" value="Genomic_DNA"/>
</dbReference>
<evidence type="ECO:0000256" key="2">
    <source>
        <dbReference type="SAM" id="Phobius"/>
    </source>
</evidence>
<dbReference type="PANTHER" id="PTHR48081:SF26">
    <property type="entry name" value="ALPHA_BETA HYDROLASE FOLD-3 DOMAIN-CONTAINING PROTEIN"/>
    <property type="match status" value="1"/>
</dbReference>
<sequence length="397" mass="44817">MAPLFTIRYQSLRSLLLVCDAFVLKFIQTPIWMIIYALPFLRPKRDWSLRRIIMAKYVQHMVFMSRMFGKVAISPDHRALAPEQKGSWVDPVPKELLVGRIKDMAATAGIEPIRLPSYWIDREGCDVAIGAPPRPGEKVVFHMHGGAYAFLSASPEDPTTHIGRGQMERCESIGRVFSIEFRATTTPNNEPVNPFPTQLIDALTGYYYLVQTVGFFPADIIVDGDSAGGNLALALTLYLLENQNREDVEFPAPPGKLLLLSPWCDLSPIHLTPGSSWTEFTHIDCLHAGYMQDYAEIFCGPFGLQEAEVNPYISPASTHPSLSVSFKGFPRTFILCGGSEAFRDQIRVLRDRMVRELGEENVTYYEPSDAIHDFLGMTWLEPERTNSWSEIGRWLDH</sequence>
<evidence type="ECO:0000313" key="5">
    <source>
        <dbReference type="Proteomes" id="UP000076761"/>
    </source>
</evidence>
<dbReference type="InterPro" id="IPR013094">
    <property type="entry name" value="AB_hydrolase_3"/>
</dbReference>
<feature type="transmembrane region" description="Helical" evidence="2">
    <location>
        <begin position="15"/>
        <end position="41"/>
    </location>
</feature>
<dbReference type="Pfam" id="PF07859">
    <property type="entry name" value="Abhydrolase_3"/>
    <property type="match status" value="1"/>
</dbReference>
<name>A0A165VF54_9AGAM</name>
<dbReference type="AlphaFoldDB" id="A0A165VF54"/>
<accession>A0A165VF54</accession>
<keyword evidence="1 4" id="KW-0378">Hydrolase</keyword>
<organism evidence="4 5">
    <name type="scientific">Neolentinus lepideus HHB14362 ss-1</name>
    <dbReference type="NCBI Taxonomy" id="1314782"/>
    <lineage>
        <taxon>Eukaryota</taxon>
        <taxon>Fungi</taxon>
        <taxon>Dikarya</taxon>
        <taxon>Basidiomycota</taxon>
        <taxon>Agaricomycotina</taxon>
        <taxon>Agaricomycetes</taxon>
        <taxon>Gloeophyllales</taxon>
        <taxon>Gloeophyllaceae</taxon>
        <taxon>Neolentinus</taxon>
    </lineage>
</organism>
<dbReference type="SUPFAM" id="SSF53474">
    <property type="entry name" value="alpha/beta-Hydrolases"/>
    <property type="match status" value="1"/>
</dbReference>
<evidence type="ECO:0000256" key="1">
    <source>
        <dbReference type="ARBA" id="ARBA00022801"/>
    </source>
</evidence>
<keyword evidence="2" id="KW-0472">Membrane</keyword>
<dbReference type="InParanoid" id="A0A165VF54"/>